<sequence length="331" mass="37938">MSQEERSREDLLHEIEQLHWEVKHLTRERRDLSALVAILMDHSDEVTTRHVQDLLKLTTAYERFVPREFLQLLGKANIADVSLGDQIQKEMTILFADIVNFTSLSEKMTPAETFRFINVFLSYMEPCVRKNHGFIDKYIGDGIMALFNNTADNAVRAGIAMLKTVQEFNQHVTPAINIGIGINTGLLMLGTIGDEHRMDSTVISDAVNLAARLEKLTREYGITLLISHDTFAQLQQPEQYFIRKIDQVKVKGKSEAITVYEVFDADPPNLRNGKLETAEMFATALDLYETRKFRDATELFFNCINHNPGDTVVKNYLEKCYNSRFQILQEL</sequence>
<proteinExistence type="inferred from homology"/>
<dbReference type="GO" id="GO:0004016">
    <property type="term" value="F:adenylate cyclase activity"/>
    <property type="evidence" value="ECO:0007669"/>
    <property type="project" value="UniProtKB-ARBA"/>
</dbReference>
<dbReference type="AlphaFoldDB" id="A0A7C3KDX8"/>
<evidence type="ECO:0000313" key="4">
    <source>
        <dbReference type="EMBL" id="HFM97525.1"/>
    </source>
</evidence>
<dbReference type="PROSITE" id="PS50125">
    <property type="entry name" value="GUANYLATE_CYCLASE_2"/>
    <property type="match status" value="1"/>
</dbReference>
<accession>A0A7C3KDX8</accession>
<dbReference type="PANTHER" id="PTHR43081">
    <property type="entry name" value="ADENYLATE CYCLASE, TERMINAL-DIFFERENTIATION SPECIFIC-RELATED"/>
    <property type="match status" value="1"/>
</dbReference>
<name>A0A7C3KDX8_9CYAN</name>
<dbReference type="CDD" id="cd07302">
    <property type="entry name" value="CHD"/>
    <property type="match status" value="1"/>
</dbReference>
<dbReference type="Pfam" id="PF00211">
    <property type="entry name" value="Guanylate_cyc"/>
    <property type="match status" value="1"/>
</dbReference>
<protein>
    <submittedName>
        <fullName evidence="4">Adenylate/guanylate cyclase domain-containing protein</fullName>
    </submittedName>
</protein>
<evidence type="ECO:0000259" key="3">
    <source>
        <dbReference type="PROSITE" id="PS50125"/>
    </source>
</evidence>
<reference evidence="4" key="1">
    <citation type="journal article" date="2020" name="mSystems">
        <title>Genome- and Community-Level Interaction Insights into Carbon Utilization and Element Cycling Functions of Hydrothermarchaeota in Hydrothermal Sediment.</title>
        <authorList>
            <person name="Zhou Z."/>
            <person name="Liu Y."/>
            <person name="Xu W."/>
            <person name="Pan J."/>
            <person name="Luo Z.H."/>
            <person name="Li M."/>
        </authorList>
    </citation>
    <scope>NUCLEOTIDE SEQUENCE [LARGE SCALE GENOMIC DNA]</scope>
    <source>
        <strain evidence="4">SpSt-418</strain>
    </source>
</reference>
<gene>
    <name evidence="4" type="ORF">ENR64_07105</name>
</gene>
<dbReference type="EMBL" id="DSRU01000088">
    <property type="protein sequence ID" value="HFM97525.1"/>
    <property type="molecule type" value="Genomic_DNA"/>
</dbReference>
<evidence type="ECO:0000256" key="2">
    <source>
        <dbReference type="SAM" id="Coils"/>
    </source>
</evidence>
<dbReference type="SMART" id="SM00044">
    <property type="entry name" value="CYCc"/>
    <property type="match status" value="1"/>
</dbReference>
<evidence type="ECO:0000256" key="1">
    <source>
        <dbReference type="ARBA" id="ARBA00005381"/>
    </source>
</evidence>
<dbReference type="SUPFAM" id="SSF55073">
    <property type="entry name" value="Nucleotide cyclase"/>
    <property type="match status" value="1"/>
</dbReference>
<feature type="domain" description="Guanylate cyclase" evidence="3">
    <location>
        <begin position="92"/>
        <end position="214"/>
    </location>
</feature>
<dbReference type="Gene3D" id="3.30.70.1230">
    <property type="entry name" value="Nucleotide cyclase"/>
    <property type="match status" value="1"/>
</dbReference>
<feature type="coiled-coil region" evidence="2">
    <location>
        <begin position="1"/>
        <end position="28"/>
    </location>
</feature>
<dbReference type="InterPro" id="IPR001054">
    <property type="entry name" value="A/G_cyclase"/>
</dbReference>
<dbReference type="InterPro" id="IPR050697">
    <property type="entry name" value="Adenylyl/Guanylyl_Cyclase_3/4"/>
</dbReference>
<dbReference type="GO" id="GO:0006171">
    <property type="term" value="P:cAMP biosynthetic process"/>
    <property type="evidence" value="ECO:0007669"/>
    <property type="project" value="TreeGrafter"/>
</dbReference>
<keyword evidence="2" id="KW-0175">Coiled coil</keyword>
<dbReference type="PANTHER" id="PTHR43081:SF1">
    <property type="entry name" value="ADENYLATE CYCLASE, TERMINAL-DIFFERENTIATION SPECIFIC"/>
    <property type="match status" value="1"/>
</dbReference>
<dbReference type="GO" id="GO:0035556">
    <property type="term" value="P:intracellular signal transduction"/>
    <property type="evidence" value="ECO:0007669"/>
    <property type="project" value="InterPro"/>
</dbReference>
<dbReference type="InterPro" id="IPR029787">
    <property type="entry name" value="Nucleotide_cyclase"/>
</dbReference>
<organism evidence="4">
    <name type="scientific">Oscillatoriales cyanobacterium SpSt-418</name>
    <dbReference type="NCBI Taxonomy" id="2282169"/>
    <lineage>
        <taxon>Bacteria</taxon>
        <taxon>Bacillati</taxon>
        <taxon>Cyanobacteriota</taxon>
        <taxon>Cyanophyceae</taxon>
        <taxon>Oscillatoriophycideae</taxon>
        <taxon>Oscillatoriales</taxon>
    </lineage>
</organism>
<comment type="similarity">
    <text evidence="1">Belongs to the adenylyl cyclase class-3 family.</text>
</comment>
<comment type="caution">
    <text evidence="4">The sequence shown here is derived from an EMBL/GenBank/DDBJ whole genome shotgun (WGS) entry which is preliminary data.</text>
</comment>